<dbReference type="GO" id="GO:0000124">
    <property type="term" value="C:SAGA complex"/>
    <property type="evidence" value="ECO:0007669"/>
    <property type="project" value="InterPro"/>
</dbReference>
<gene>
    <name evidence="3" type="ORF">AMS68_006344</name>
</gene>
<feature type="region of interest" description="Disordered" evidence="1">
    <location>
        <begin position="26"/>
        <end position="56"/>
    </location>
</feature>
<dbReference type="GO" id="GO:0006357">
    <property type="term" value="P:regulation of transcription by RNA polymerase II"/>
    <property type="evidence" value="ECO:0007669"/>
    <property type="project" value="TreeGrafter"/>
</dbReference>
<dbReference type="GO" id="GO:1904802">
    <property type="term" value="P:RITS complex assembly"/>
    <property type="evidence" value="ECO:0007669"/>
    <property type="project" value="TreeGrafter"/>
</dbReference>
<accession>A0A6H0Y1G6</accession>
<dbReference type="Proteomes" id="UP000503462">
    <property type="component" value="Chromosome 4"/>
</dbReference>
<feature type="domain" description="SCA7" evidence="2">
    <location>
        <begin position="1"/>
        <end position="26"/>
    </location>
</feature>
<dbReference type="AlphaFoldDB" id="A0A6H0Y1G6"/>
<dbReference type="GO" id="GO:0031048">
    <property type="term" value="P:regulatory ncRNA-mediated heterochromatin formation"/>
    <property type="evidence" value="ECO:0007669"/>
    <property type="project" value="TreeGrafter"/>
</dbReference>
<evidence type="ECO:0000259" key="2">
    <source>
        <dbReference type="Pfam" id="PF08313"/>
    </source>
</evidence>
<sequence>MGLKRAVPGRSAPYDKLLMEYQRKNQAKMQKAAMDANAPDPDDDNLPSGPIDEDEEKEAVVASLARAFGGQPLYSRPEVSLWRKYEYNRMKGMLASALGGRSGLFGSVLGGGSIFGNVSEADRRPNAMPPVRTMGAPPGNRKQSAASAIAV</sequence>
<feature type="compositionally biased region" description="Acidic residues" evidence="1">
    <location>
        <begin position="40"/>
        <end position="56"/>
    </location>
</feature>
<feature type="region of interest" description="Disordered" evidence="1">
    <location>
        <begin position="120"/>
        <end position="151"/>
    </location>
</feature>
<evidence type="ECO:0000256" key="1">
    <source>
        <dbReference type="SAM" id="MobiDB-lite"/>
    </source>
</evidence>
<dbReference type="InterPro" id="IPR037804">
    <property type="entry name" value="SGF73"/>
</dbReference>
<dbReference type="Gene3D" id="6.10.140.670">
    <property type="match status" value="1"/>
</dbReference>
<reference evidence="3 4" key="1">
    <citation type="journal article" date="2016" name="Sci. Rep.">
        <title>Peltaster fructicola genome reveals evolution from an invasive phytopathogen to an ectophytic parasite.</title>
        <authorList>
            <person name="Xu C."/>
            <person name="Chen H."/>
            <person name="Gleason M.L."/>
            <person name="Xu J.R."/>
            <person name="Liu H."/>
            <person name="Zhang R."/>
            <person name="Sun G."/>
        </authorList>
    </citation>
    <scope>NUCLEOTIDE SEQUENCE [LARGE SCALE GENOMIC DNA]</scope>
    <source>
        <strain evidence="3 4">LNHT1506</strain>
    </source>
</reference>
<name>A0A6H0Y1G6_9PEZI</name>
<dbReference type="OrthoDB" id="21678at2759"/>
<evidence type="ECO:0000313" key="4">
    <source>
        <dbReference type="Proteomes" id="UP000503462"/>
    </source>
</evidence>
<dbReference type="Pfam" id="PF08313">
    <property type="entry name" value="SCA7"/>
    <property type="match status" value="1"/>
</dbReference>
<dbReference type="PANTHER" id="PTHR47805:SF1">
    <property type="entry name" value="SAGA-ASSOCIATED FACTOR 73"/>
    <property type="match status" value="1"/>
</dbReference>
<dbReference type="InterPro" id="IPR013243">
    <property type="entry name" value="SCA7_dom"/>
</dbReference>
<organism evidence="3 4">
    <name type="scientific">Peltaster fructicola</name>
    <dbReference type="NCBI Taxonomy" id="286661"/>
    <lineage>
        <taxon>Eukaryota</taxon>
        <taxon>Fungi</taxon>
        <taxon>Dikarya</taxon>
        <taxon>Ascomycota</taxon>
        <taxon>Pezizomycotina</taxon>
        <taxon>Dothideomycetes</taxon>
        <taxon>Dothideomycetes incertae sedis</taxon>
        <taxon>Peltaster</taxon>
    </lineage>
</organism>
<feature type="compositionally biased region" description="Polar residues" evidence="1">
    <location>
        <begin position="141"/>
        <end position="151"/>
    </location>
</feature>
<dbReference type="PANTHER" id="PTHR47805">
    <property type="entry name" value="SAGA-ASSOCIATED FACTOR 73"/>
    <property type="match status" value="1"/>
</dbReference>
<dbReference type="EMBL" id="CP051142">
    <property type="protein sequence ID" value="QIX00827.1"/>
    <property type="molecule type" value="Genomic_DNA"/>
</dbReference>
<evidence type="ECO:0000313" key="3">
    <source>
        <dbReference type="EMBL" id="QIX00827.1"/>
    </source>
</evidence>
<keyword evidence="4" id="KW-1185">Reference proteome</keyword>
<protein>
    <recommendedName>
        <fullName evidence="2">SCA7 domain-containing protein</fullName>
    </recommendedName>
</protein>
<proteinExistence type="predicted"/>